<reference evidence="3" key="1">
    <citation type="journal article" date="2020" name="Fungal Divers.">
        <title>Resolving the Mortierellaceae phylogeny through synthesis of multi-gene phylogenetics and phylogenomics.</title>
        <authorList>
            <person name="Vandepol N."/>
            <person name="Liber J."/>
            <person name="Desiro A."/>
            <person name="Na H."/>
            <person name="Kennedy M."/>
            <person name="Barry K."/>
            <person name="Grigoriev I.V."/>
            <person name="Miller A.N."/>
            <person name="O'Donnell K."/>
            <person name="Stajich J.E."/>
            <person name="Bonito G."/>
        </authorList>
    </citation>
    <scope>NUCLEOTIDE SEQUENCE</scope>
    <source>
        <strain evidence="3">REB-010B</strain>
    </source>
</reference>
<proteinExistence type="predicted"/>
<accession>A0A9P6RW13</accession>
<dbReference type="PANTHER" id="PTHR47942">
    <property type="entry name" value="TETRATRICOPEPTIDE REPEAT (TPR)-LIKE SUPERFAMILY PROTEIN-RELATED"/>
    <property type="match status" value="1"/>
</dbReference>
<sequence>MHSVSRTVKVGSPLGRAFNSTAQRNATLLQSCKATSLPHPISATTASISTNTRRSGHISTSVYKSSLSRSSAQWTGRCYTTQPNGTPSPVVQDLARVLKEGDYAGFQQACSTAAKKPTKDVCHFLLKTLSEQPQAFASPTEIINPLASALGILTDMSREANMLGNSTLQPDRETLLLLLKVATSSSSSSSQLQKGGERAIWESVRNLVDAIRHGRLPAVMSADQWELPDLNIPLDQELWKAMFESVNGAAVGNASVGSGRQGLQFQDELNTTTYMMADQVTRLQDLHMDEQLWTYVVEAFGNNGSAARLKDILPRLPDINHASPTLYSSVAEALANCGSAKRGTGIMNTLYNTHDHLPTSAPFAALARQHVKTGNYEAIRRDFKLWETKGQSSAANDVHLIDMYRSMLSASALALNRMVDVLSKTFKDRQADTLPDNVLAGMVSPTQLTRFQFSEASYLWRWSQQSVAAIPKDGLTAEDYDTMMRITTRLNLLQPWEWSLKNYAEKLIPEMKQRGLKPLKSTYYTLMETMARTREYGASREAGQVVTKVMKVFDQMTTKGGHAATHPHDFQPLLEACFGLYSHSPFVAGQWMYSNQLYPVSKDALKKIERMMEKALASASQDGDADSSSSSIGTDVTGAQRYHDSTTIATVLAGLAHGDELDELITRWDDLILQGVERDGKLYQTIIAASHVQEKMARYILRKVRFEMARELPPVAMTPQIFAGLLNCCIRVQDAISARSLIAQCSSSGDIRKTAEWYMPMVRACLTIDGMEDEGVFLLEEMKKNNMRMDSFSGSFYEFLMEYFVTKRMDYSAGREVFKDFVKSEQGKVEELMAARRSFGVPAQPGGFVHSGRGTSGDDQLVLISDRELAKLVERTQDPVEHLVERVEISPRTASMLNLLILSHIRERLQLLDHERGSGFDGGSQERLKDAQVVIHYLAGEAKFRSRARRRTQLQETTAEQKQQHDTPTIPDTISMPSETSVPLPAGSNFSSLLFNSPRLIASPVDFGTPGAEKRAPSSHNRLLFINKYVLGEYIDTCIKEGSAEMLEEADWALNKIMPRVIESAKVAKDTQRLRQALESARTRNQQQQQHPQHEFVDA</sequence>
<keyword evidence="1" id="KW-0677">Repeat</keyword>
<evidence type="ECO:0000256" key="1">
    <source>
        <dbReference type="ARBA" id="ARBA00022737"/>
    </source>
</evidence>
<gene>
    <name evidence="3" type="ORF">BGZ99_008320</name>
</gene>
<dbReference type="AlphaFoldDB" id="A0A9P6RW13"/>
<evidence type="ECO:0000313" key="3">
    <source>
        <dbReference type="EMBL" id="KAG0327105.1"/>
    </source>
</evidence>
<evidence type="ECO:0000256" key="2">
    <source>
        <dbReference type="SAM" id="MobiDB-lite"/>
    </source>
</evidence>
<dbReference type="Proteomes" id="UP000738325">
    <property type="component" value="Unassembled WGS sequence"/>
</dbReference>
<dbReference type="OrthoDB" id="185373at2759"/>
<dbReference type="InterPro" id="IPR011990">
    <property type="entry name" value="TPR-like_helical_dom_sf"/>
</dbReference>
<organism evidence="3 4">
    <name type="scientific">Dissophora globulifera</name>
    <dbReference type="NCBI Taxonomy" id="979702"/>
    <lineage>
        <taxon>Eukaryota</taxon>
        <taxon>Fungi</taxon>
        <taxon>Fungi incertae sedis</taxon>
        <taxon>Mucoromycota</taxon>
        <taxon>Mortierellomycotina</taxon>
        <taxon>Mortierellomycetes</taxon>
        <taxon>Mortierellales</taxon>
        <taxon>Mortierellaceae</taxon>
        <taxon>Dissophora</taxon>
    </lineage>
</organism>
<evidence type="ECO:0000313" key="4">
    <source>
        <dbReference type="Proteomes" id="UP000738325"/>
    </source>
</evidence>
<dbReference type="PANTHER" id="PTHR47942:SF63">
    <property type="entry name" value="PENTATRICOPEPTIDE REPEAT-CONTAINING PROTEIN"/>
    <property type="match status" value="1"/>
</dbReference>
<feature type="region of interest" description="Disordered" evidence="2">
    <location>
        <begin position="946"/>
        <end position="980"/>
    </location>
</feature>
<feature type="region of interest" description="Disordered" evidence="2">
    <location>
        <begin position="1080"/>
        <end position="1099"/>
    </location>
</feature>
<dbReference type="Gene3D" id="1.25.40.10">
    <property type="entry name" value="Tetratricopeptide repeat domain"/>
    <property type="match status" value="1"/>
</dbReference>
<dbReference type="EMBL" id="JAAAIP010000064">
    <property type="protein sequence ID" value="KAG0327105.1"/>
    <property type="molecule type" value="Genomic_DNA"/>
</dbReference>
<feature type="compositionally biased region" description="Polar residues" evidence="2">
    <location>
        <begin position="954"/>
        <end position="980"/>
    </location>
</feature>
<dbReference type="InterPro" id="IPR051222">
    <property type="entry name" value="PPR/CCM1_RNA-binding"/>
</dbReference>
<comment type="caution">
    <text evidence="3">The sequence shown here is derived from an EMBL/GenBank/DDBJ whole genome shotgun (WGS) entry which is preliminary data.</text>
</comment>
<keyword evidence="4" id="KW-1185">Reference proteome</keyword>
<protein>
    <submittedName>
        <fullName evidence="3">Uncharacterized protein</fullName>
    </submittedName>
</protein>
<name>A0A9P6RW13_9FUNG</name>